<comment type="subcellular location">
    <subcellularLocation>
        <location evidence="1 9">Cell membrane</location>
        <topology evidence="1 9">Multi-pass membrane protein</topology>
    </subcellularLocation>
</comment>
<dbReference type="Proteomes" id="UP000009226">
    <property type="component" value="Chromosome"/>
</dbReference>
<dbReference type="EMBL" id="CP002736">
    <property type="protein sequence ID" value="AEF93479.1"/>
    <property type="molecule type" value="Genomic_DNA"/>
</dbReference>
<dbReference type="GO" id="GO:0009236">
    <property type="term" value="P:cobalamin biosynthetic process"/>
    <property type="evidence" value="ECO:0007669"/>
    <property type="project" value="UniProtKB-UniRule"/>
</dbReference>
<dbReference type="KEGG" id="dca:Desca_0589"/>
<dbReference type="STRING" id="868595.Desca_0589"/>
<dbReference type="HOGENOM" id="CLU_054212_0_0_9"/>
<keyword evidence="5 9" id="KW-0169">Cobalamin biosynthesis</keyword>
<evidence type="ECO:0000313" key="11">
    <source>
        <dbReference type="Proteomes" id="UP000009226"/>
    </source>
</evidence>
<dbReference type="NCBIfam" id="TIGR00380">
    <property type="entry name" value="cobal_cbiB"/>
    <property type="match status" value="1"/>
</dbReference>
<evidence type="ECO:0000256" key="4">
    <source>
        <dbReference type="ARBA" id="ARBA00022475"/>
    </source>
</evidence>
<evidence type="ECO:0000256" key="1">
    <source>
        <dbReference type="ARBA" id="ARBA00004651"/>
    </source>
</evidence>
<feature type="transmembrane region" description="Helical" evidence="9">
    <location>
        <begin position="51"/>
        <end position="72"/>
    </location>
</feature>
<dbReference type="PANTHER" id="PTHR34308">
    <property type="entry name" value="COBALAMIN BIOSYNTHESIS PROTEIN CBIB"/>
    <property type="match status" value="1"/>
</dbReference>
<keyword evidence="11" id="KW-1185">Reference proteome</keyword>
<proteinExistence type="inferred from homology"/>
<protein>
    <recommendedName>
        <fullName evidence="9">Cobalamin biosynthesis protein CobD</fullName>
    </recommendedName>
</protein>
<gene>
    <name evidence="9" type="primary">cobD</name>
    <name evidence="10" type="ordered locus">Desca_0589</name>
</gene>
<feature type="transmembrane region" description="Helical" evidence="9">
    <location>
        <begin position="207"/>
        <end position="227"/>
    </location>
</feature>
<reference evidence="10 11" key="1">
    <citation type="submission" date="2011-05" db="EMBL/GenBank/DDBJ databases">
        <title>Complete sequence of Desulfotomaculum carboxydivorans CO-1-SRB.</title>
        <authorList>
            <consortium name="US DOE Joint Genome Institute"/>
            <person name="Lucas S."/>
            <person name="Han J."/>
            <person name="Lapidus A."/>
            <person name="Cheng J.-F."/>
            <person name="Goodwin L."/>
            <person name="Pitluck S."/>
            <person name="Peters L."/>
            <person name="Mikhailova N."/>
            <person name="Lu M."/>
            <person name="Han C."/>
            <person name="Tapia R."/>
            <person name="Land M."/>
            <person name="Hauser L."/>
            <person name="Kyrpides N."/>
            <person name="Ivanova N."/>
            <person name="Pagani I."/>
            <person name="Stams A."/>
            <person name="Plugge C."/>
            <person name="Muyzer G."/>
            <person name="Kuever J."/>
            <person name="Parshina S."/>
            <person name="Ivanova A."/>
            <person name="Nazina T."/>
            <person name="Woyke T."/>
        </authorList>
    </citation>
    <scope>NUCLEOTIDE SEQUENCE [LARGE SCALE GENOMIC DNA]</scope>
    <source>
        <strain evidence="11">DSM 14880 / VKM B-2319 / CO-1-SRB</strain>
    </source>
</reference>
<dbReference type="PANTHER" id="PTHR34308:SF1">
    <property type="entry name" value="COBALAMIN BIOSYNTHESIS PROTEIN CBIB"/>
    <property type="match status" value="1"/>
</dbReference>
<comment type="caution">
    <text evidence="9">Lacks conserved residue(s) required for the propagation of feature annotation.</text>
</comment>
<feature type="transmembrane region" description="Helical" evidence="9">
    <location>
        <begin position="78"/>
        <end position="97"/>
    </location>
</feature>
<dbReference type="GO" id="GO:0015420">
    <property type="term" value="F:ABC-type vitamin B12 transporter activity"/>
    <property type="evidence" value="ECO:0007669"/>
    <property type="project" value="UniProtKB-UniRule"/>
</dbReference>
<evidence type="ECO:0000256" key="7">
    <source>
        <dbReference type="ARBA" id="ARBA00022989"/>
    </source>
</evidence>
<evidence type="ECO:0000256" key="6">
    <source>
        <dbReference type="ARBA" id="ARBA00022692"/>
    </source>
</evidence>
<dbReference type="Pfam" id="PF03186">
    <property type="entry name" value="CobD_Cbib"/>
    <property type="match status" value="1"/>
</dbReference>
<keyword evidence="8 9" id="KW-0472">Membrane</keyword>
<dbReference type="RefSeq" id="WP_013809721.1">
    <property type="nucleotide sequence ID" value="NC_015565.1"/>
</dbReference>
<evidence type="ECO:0000256" key="3">
    <source>
        <dbReference type="ARBA" id="ARBA00006263"/>
    </source>
</evidence>
<accession>F6B834</accession>
<keyword evidence="4 9" id="KW-1003">Cell membrane</keyword>
<dbReference type="GO" id="GO:0005886">
    <property type="term" value="C:plasma membrane"/>
    <property type="evidence" value="ECO:0007669"/>
    <property type="project" value="UniProtKB-SubCell"/>
</dbReference>
<evidence type="ECO:0000256" key="5">
    <source>
        <dbReference type="ARBA" id="ARBA00022573"/>
    </source>
</evidence>
<organism evidence="10 11">
    <name type="scientific">Desulfotomaculum nigrificans (strain DSM 14880 / VKM B-2319 / CO-1-SRB)</name>
    <name type="common">Desulfotomaculum carboxydivorans</name>
    <dbReference type="NCBI Taxonomy" id="868595"/>
    <lineage>
        <taxon>Bacteria</taxon>
        <taxon>Bacillati</taxon>
        <taxon>Bacillota</taxon>
        <taxon>Clostridia</taxon>
        <taxon>Eubacteriales</taxon>
        <taxon>Desulfotomaculaceae</taxon>
        <taxon>Desulfotomaculum</taxon>
    </lineage>
</organism>
<dbReference type="UniPathway" id="UPA00148"/>
<evidence type="ECO:0000256" key="2">
    <source>
        <dbReference type="ARBA" id="ARBA00004953"/>
    </source>
</evidence>
<evidence type="ECO:0000256" key="8">
    <source>
        <dbReference type="ARBA" id="ARBA00023136"/>
    </source>
</evidence>
<feature type="transmembrane region" description="Helical" evidence="9">
    <location>
        <begin position="295"/>
        <end position="314"/>
    </location>
</feature>
<dbReference type="eggNOG" id="COG1270">
    <property type="taxonomic scope" value="Bacteria"/>
</dbReference>
<comment type="similarity">
    <text evidence="3 9">Belongs to the CobD/CbiB family.</text>
</comment>
<dbReference type="GO" id="GO:0048472">
    <property type="term" value="F:threonine-phosphate decarboxylase activity"/>
    <property type="evidence" value="ECO:0007669"/>
    <property type="project" value="InterPro"/>
</dbReference>
<evidence type="ECO:0000256" key="9">
    <source>
        <dbReference type="HAMAP-Rule" id="MF_00024"/>
    </source>
</evidence>
<dbReference type="AlphaFoldDB" id="F6B834"/>
<sequence length="315" mass="34356">MSILILGAVIIDLVVGDPRNIPHPVILIGKLISWCETVVRKITGKDLGLRILGLLLVLVVCGCTYLATWWLIWLAGRVHIYLAVAVHLWLLSTTLALKGLRQHAQAVADPLARGDVITARQKLALIVGRDTHHLDQREIIRGAVETVAENTVDGIISPLFYAFLGGAPLAMTYKAINTMDSMIGHKDERYRHLGWAAARLDDLVNYLPARLTAIFYLLLAVFTTGGLKNVARAIWYDAPKHPSPNSGIPEAAVAGALGVQLGGVNYYRGKISRRALMGEAKRPLTYHHIQQALDLTYAVTALAVASGVLVTYLVK</sequence>
<dbReference type="HAMAP" id="MF_00024">
    <property type="entry name" value="CobD_CbiB"/>
    <property type="match status" value="1"/>
</dbReference>
<name>F6B834_DESCC</name>
<comment type="function">
    <text evidence="9">Converts cobyric acid to cobinamide by the addition of aminopropanol on the F carboxylic group.</text>
</comment>
<dbReference type="InterPro" id="IPR004485">
    <property type="entry name" value="Cobalamin_biosynth_CobD/CbiB"/>
</dbReference>
<evidence type="ECO:0000313" key="10">
    <source>
        <dbReference type="EMBL" id="AEF93479.1"/>
    </source>
</evidence>
<keyword evidence="7 9" id="KW-1133">Transmembrane helix</keyword>
<comment type="pathway">
    <text evidence="2 9">Cofactor biosynthesis; adenosylcobalamin biosynthesis.</text>
</comment>
<keyword evidence="6 9" id="KW-0812">Transmembrane</keyword>